<keyword evidence="3" id="KW-0804">Transcription</keyword>
<proteinExistence type="predicted"/>
<name>A0ABZ2I7R1_9HYPH</name>
<dbReference type="PROSITE" id="PS51118">
    <property type="entry name" value="HTH_HXLR"/>
    <property type="match status" value="1"/>
</dbReference>
<dbReference type="InterPro" id="IPR036390">
    <property type="entry name" value="WH_DNA-bd_sf"/>
</dbReference>
<dbReference type="EMBL" id="CP146275">
    <property type="protein sequence ID" value="WWT33833.1"/>
    <property type="molecule type" value="Genomic_DNA"/>
</dbReference>
<evidence type="ECO:0000259" key="4">
    <source>
        <dbReference type="PROSITE" id="PS51118"/>
    </source>
</evidence>
<dbReference type="InterPro" id="IPR002577">
    <property type="entry name" value="HTH_HxlR"/>
</dbReference>
<reference evidence="5 6" key="1">
    <citation type="submission" date="2024-02" db="EMBL/GenBank/DDBJ databases">
        <title>Complete genome sequence of Pelagibacterium nitratireducens ZH15.</title>
        <authorList>
            <person name="Zhao L.H."/>
        </authorList>
    </citation>
    <scope>NUCLEOTIDE SEQUENCE [LARGE SCALE GENOMIC DNA]</scope>
    <source>
        <strain evidence="5 6">ZH15</strain>
    </source>
</reference>
<dbReference type="SUPFAM" id="SSF46785">
    <property type="entry name" value="Winged helix' DNA-binding domain"/>
    <property type="match status" value="1"/>
</dbReference>
<evidence type="ECO:0000256" key="1">
    <source>
        <dbReference type="ARBA" id="ARBA00023015"/>
    </source>
</evidence>
<sequence length="231" mass="26370">MSQTVYPNFCPIAMASTMLEPRWTLLVLSEMWAGASRFNEIQRGVPGMSPALLSKRLKDMEAKGLVTRRDGATSGHAEYFTTPIADELEPLVQKLGEWAHRNVNCEVSMQHLDARTLMWNIRRKIDRLELPQHRCVIQFTLDDPHHETMNYWLIFKPGIEPDLCYSDPAFSVDLFIVSQLRALTSAWMGHTSFEAEIESGRIVLIGHPTMARTLTKWLIRSRYASVEKAAP</sequence>
<keyword evidence="1" id="KW-0805">Transcription regulation</keyword>
<feature type="domain" description="HTH hxlR-type" evidence="4">
    <location>
        <begin position="10"/>
        <end position="107"/>
    </location>
</feature>
<accession>A0ABZ2I7R1</accession>
<evidence type="ECO:0000313" key="6">
    <source>
        <dbReference type="Proteomes" id="UP001369958"/>
    </source>
</evidence>
<dbReference type="Gene3D" id="1.10.10.10">
    <property type="entry name" value="Winged helix-like DNA-binding domain superfamily/Winged helix DNA-binding domain"/>
    <property type="match status" value="1"/>
</dbReference>
<protein>
    <submittedName>
        <fullName evidence="5">Helix-turn-helix domain-containing protein</fullName>
    </submittedName>
</protein>
<dbReference type="Pfam" id="PF01638">
    <property type="entry name" value="HxlR"/>
    <property type="match status" value="1"/>
</dbReference>
<dbReference type="RefSeq" id="WP_338609568.1">
    <property type="nucleotide sequence ID" value="NZ_CP146275.1"/>
</dbReference>
<organism evidence="5 6">
    <name type="scientific">Pelagibacterium nitratireducens</name>
    <dbReference type="NCBI Taxonomy" id="1046114"/>
    <lineage>
        <taxon>Bacteria</taxon>
        <taxon>Pseudomonadati</taxon>
        <taxon>Pseudomonadota</taxon>
        <taxon>Alphaproteobacteria</taxon>
        <taxon>Hyphomicrobiales</taxon>
        <taxon>Devosiaceae</taxon>
        <taxon>Pelagibacterium</taxon>
    </lineage>
</organism>
<keyword evidence="6" id="KW-1185">Reference proteome</keyword>
<evidence type="ECO:0000256" key="2">
    <source>
        <dbReference type="ARBA" id="ARBA00023125"/>
    </source>
</evidence>
<evidence type="ECO:0000256" key="3">
    <source>
        <dbReference type="ARBA" id="ARBA00023163"/>
    </source>
</evidence>
<evidence type="ECO:0000313" key="5">
    <source>
        <dbReference type="EMBL" id="WWT33833.1"/>
    </source>
</evidence>
<dbReference type="PANTHER" id="PTHR33204">
    <property type="entry name" value="TRANSCRIPTIONAL REGULATOR, MARR FAMILY"/>
    <property type="match status" value="1"/>
</dbReference>
<gene>
    <name evidence="5" type="ORF">V6617_05075</name>
</gene>
<keyword evidence="2" id="KW-0238">DNA-binding</keyword>
<dbReference type="PANTHER" id="PTHR33204:SF18">
    <property type="entry name" value="TRANSCRIPTIONAL REGULATORY PROTEIN"/>
    <property type="match status" value="1"/>
</dbReference>
<dbReference type="InterPro" id="IPR036388">
    <property type="entry name" value="WH-like_DNA-bd_sf"/>
</dbReference>
<dbReference type="Proteomes" id="UP001369958">
    <property type="component" value="Chromosome"/>
</dbReference>